<evidence type="ECO:0000313" key="4">
    <source>
        <dbReference type="Proteomes" id="UP000321947"/>
    </source>
</evidence>
<evidence type="ECO:0000313" key="1">
    <source>
        <dbReference type="EMBL" id="KAA0054493.1"/>
    </source>
</evidence>
<dbReference type="Proteomes" id="UP000321947">
    <property type="component" value="Unassembled WGS sequence"/>
</dbReference>
<evidence type="ECO:0000313" key="3">
    <source>
        <dbReference type="Proteomes" id="UP000321393"/>
    </source>
</evidence>
<proteinExistence type="predicted"/>
<comment type="caution">
    <text evidence="2">The sequence shown here is derived from an EMBL/GenBank/DDBJ whole genome shotgun (WGS) entry which is preliminary data.</text>
</comment>
<reference evidence="3 4" key="1">
    <citation type="submission" date="2019-08" db="EMBL/GenBank/DDBJ databases">
        <title>Draft genome sequences of two oriental melons (Cucumis melo L. var makuwa).</title>
        <authorList>
            <person name="Kwon S.-Y."/>
        </authorList>
    </citation>
    <scope>NUCLEOTIDE SEQUENCE [LARGE SCALE GENOMIC DNA]</scope>
    <source>
        <strain evidence="4">cv. Chang Bougi</strain>
        <strain evidence="3">cv. SW 3</strain>
        <tissue evidence="2">Leaf</tissue>
    </source>
</reference>
<gene>
    <name evidence="2" type="ORF">E5676_scaffold552G00290</name>
    <name evidence="1" type="ORF">E6C27_scaffold24G002720</name>
</gene>
<accession>A0A5D3CRI1</accession>
<dbReference type="EMBL" id="SSTE01008830">
    <property type="protein sequence ID" value="KAA0054493.1"/>
    <property type="molecule type" value="Genomic_DNA"/>
</dbReference>
<dbReference type="EMBL" id="SSTD01009281">
    <property type="protein sequence ID" value="TYK14547.1"/>
    <property type="molecule type" value="Genomic_DNA"/>
</dbReference>
<protein>
    <submittedName>
        <fullName evidence="2">Uncharacterized protein</fullName>
    </submittedName>
</protein>
<dbReference type="AlphaFoldDB" id="A0A5D3CRI1"/>
<dbReference type="Proteomes" id="UP000321393">
    <property type="component" value="Unassembled WGS sequence"/>
</dbReference>
<name>A0A5D3CRI1_CUCMM</name>
<organism evidence="2 4">
    <name type="scientific">Cucumis melo var. makuwa</name>
    <name type="common">Oriental melon</name>
    <dbReference type="NCBI Taxonomy" id="1194695"/>
    <lineage>
        <taxon>Eukaryota</taxon>
        <taxon>Viridiplantae</taxon>
        <taxon>Streptophyta</taxon>
        <taxon>Embryophyta</taxon>
        <taxon>Tracheophyta</taxon>
        <taxon>Spermatophyta</taxon>
        <taxon>Magnoliopsida</taxon>
        <taxon>eudicotyledons</taxon>
        <taxon>Gunneridae</taxon>
        <taxon>Pentapetalae</taxon>
        <taxon>rosids</taxon>
        <taxon>fabids</taxon>
        <taxon>Cucurbitales</taxon>
        <taxon>Cucurbitaceae</taxon>
        <taxon>Benincaseae</taxon>
        <taxon>Cucumis</taxon>
    </lineage>
</organism>
<evidence type="ECO:0000313" key="2">
    <source>
        <dbReference type="EMBL" id="TYK14547.1"/>
    </source>
</evidence>
<sequence>MVVSSHGKKRGLKTSTSPPCVIFCEELFLPSKKKKCYSAVNNDVDRDPLVGAHIAAQSHFSLRPNIYL</sequence>
<dbReference type="OrthoDB" id="1473624at2759"/>